<dbReference type="InterPro" id="IPR022742">
    <property type="entry name" value="Hydrolase_4"/>
</dbReference>
<evidence type="ECO:0000313" key="3">
    <source>
        <dbReference type="Proteomes" id="UP001221302"/>
    </source>
</evidence>
<name>A0AAE3TDL9_9BACT</name>
<dbReference type="InterPro" id="IPR029058">
    <property type="entry name" value="AB_hydrolase_fold"/>
</dbReference>
<gene>
    <name evidence="2" type="ORF">P0M35_05200</name>
</gene>
<keyword evidence="2" id="KW-0378">Hydrolase</keyword>
<evidence type="ECO:0000313" key="2">
    <source>
        <dbReference type="EMBL" id="MDF1611537.1"/>
    </source>
</evidence>
<comment type="caution">
    <text evidence="2">The sequence shown here is derived from an EMBL/GenBank/DDBJ whole genome shotgun (WGS) entry which is preliminary data.</text>
</comment>
<keyword evidence="3" id="KW-1185">Reference proteome</keyword>
<dbReference type="Proteomes" id="UP001221302">
    <property type="component" value="Unassembled WGS sequence"/>
</dbReference>
<dbReference type="EMBL" id="JARGDL010000004">
    <property type="protein sequence ID" value="MDF1611537.1"/>
    <property type="molecule type" value="Genomic_DNA"/>
</dbReference>
<evidence type="ECO:0000259" key="1">
    <source>
        <dbReference type="Pfam" id="PF12146"/>
    </source>
</evidence>
<organism evidence="2 3">
    <name type="scientific">Stygiobacter electus</name>
    <dbReference type="NCBI Taxonomy" id="3032292"/>
    <lineage>
        <taxon>Bacteria</taxon>
        <taxon>Pseudomonadati</taxon>
        <taxon>Ignavibacteriota</taxon>
        <taxon>Ignavibacteria</taxon>
        <taxon>Ignavibacteriales</taxon>
        <taxon>Melioribacteraceae</taxon>
        <taxon>Stygiobacter</taxon>
    </lineage>
</organism>
<dbReference type="InterPro" id="IPR051044">
    <property type="entry name" value="MAG_DAG_Lipase"/>
</dbReference>
<dbReference type="SUPFAM" id="SSF53474">
    <property type="entry name" value="alpha/beta-Hydrolases"/>
    <property type="match status" value="1"/>
</dbReference>
<dbReference type="GO" id="GO:0016787">
    <property type="term" value="F:hydrolase activity"/>
    <property type="evidence" value="ECO:0007669"/>
    <property type="project" value="UniProtKB-KW"/>
</dbReference>
<reference evidence="2" key="1">
    <citation type="submission" date="2023-03" db="EMBL/GenBank/DDBJ databases">
        <title>Stygiobacter electus gen. nov., sp. nov., facultatively anaerobic thermotolerant bacterium of the class Ignavibacteria from a well of Yessentuki mineral water deposit.</title>
        <authorList>
            <person name="Podosokorskaya O.A."/>
            <person name="Elcheninov A.G."/>
            <person name="Petrova N.F."/>
            <person name="Zavarzina D.G."/>
            <person name="Kublanov I.V."/>
            <person name="Merkel A.Y."/>
        </authorList>
    </citation>
    <scope>NUCLEOTIDE SEQUENCE</scope>
    <source>
        <strain evidence="2">09-Me</strain>
    </source>
</reference>
<sequence>MEKNYFLKTTKNEKLQITTFSSYDLQFDRAIIFVHGFKGFKDWGFYPFIGKYFASNGFYAITFNFSHNGIGENPIEFTEFEKFEKNTFSLEIEELNEIIDSIRNGFFENLKKDCKVFICGHSRGGAISILTVSKRSDISAIAVWASISKLDRYSKRQKEEWRKKGYFEVMNMRTKQIMRLGVDLLDDIEKNSSEKLNIEKAVKNLNIPFFIVHGDQDLAVPIQEAEQLYQWADKSKTKFLKIIGTGHTFDITHPFTSSNPKFDLLLEQTNRFFLNNLEVSKWN</sequence>
<dbReference type="AlphaFoldDB" id="A0AAE3TDL9"/>
<protein>
    <submittedName>
        <fullName evidence="2">Alpha/beta hydrolase</fullName>
    </submittedName>
</protein>
<dbReference type="RefSeq" id="WP_321535303.1">
    <property type="nucleotide sequence ID" value="NZ_JARGDL010000004.1"/>
</dbReference>
<feature type="domain" description="Serine aminopeptidase S33" evidence="1">
    <location>
        <begin position="28"/>
        <end position="158"/>
    </location>
</feature>
<proteinExistence type="predicted"/>
<dbReference type="Pfam" id="PF12146">
    <property type="entry name" value="Hydrolase_4"/>
    <property type="match status" value="1"/>
</dbReference>
<dbReference type="Gene3D" id="3.40.50.1820">
    <property type="entry name" value="alpha/beta hydrolase"/>
    <property type="match status" value="1"/>
</dbReference>
<accession>A0AAE3TDL9</accession>
<dbReference type="PANTHER" id="PTHR11614">
    <property type="entry name" value="PHOSPHOLIPASE-RELATED"/>
    <property type="match status" value="1"/>
</dbReference>